<organism evidence="1 2">
    <name type="scientific">Nephila pilipes</name>
    <name type="common">Giant wood spider</name>
    <name type="synonym">Nephila maculata</name>
    <dbReference type="NCBI Taxonomy" id="299642"/>
    <lineage>
        <taxon>Eukaryota</taxon>
        <taxon>Metazoa</taxon>
        <taxon>Ecdysozoa</taxon>
        <taxon>Arthropoda</taxon>
        <taxon>Chelicerata</taxon>
        <taxon>Arachnida</taxon>
        <taxon>Araneae</taxon>
        <taxon>Araneomorphae</taxon>
        <taxon>Entelegynae</taxon>
        <taxon>Araneoidea</taxon>
        <taxon>Nephilidae</taxon>
        <taxon>Nephila</taxon>
    </lineage>
</organism>
<evidence type="ECO:0000313" key="2">
    <source>
        <dbReference type="Proteomes" id="UP000887013"/>
    </source>
</evidence>
<comment type="caution">
    <text evidence="1">The sequence shown here is derived from an EMBL/GenBank/DDBJ whole genome shotgun (WGS) entry which is preliminary data.</text>
</comment>
<proteinExistence type="predicted"/>
<dbReference type="AlphaFoldDB" id="A0A8X6Q4N3"/>
<dbReference type="EMBL" id="BMAW01028089">
    <property type="protein sequence ID" value="GFU05597.1"/>
    <property type="molecule type" value="Genomic_DNA"/>
</dbReference>
<keyword evidence="2" id="KW-1185">Reference proteome</keyword>
<name>A0A8X6Q4N3_NEPPI</name>
<sequence>MYSRNALTRNVKYIENGPPSGRMVIFLNKMGCGGGPTHKFCQVKTEDGTELPPTSQKFHEETLSLMGWQPHRNSELGFGSLAQGSDT</sequence>
<protein>
    <submittedName>
        <fullName evidence="1">Uncharacterized protein</fullName>
    </submittedName>
</protein>
<evidence type="ECO:0000313" key="1">
    <source>
        <dbReference type="EMBL" id="GFU05597.1"/>
    </source>
</evidence>
<accession>A0A8X6Q4N3</accession>
<dbReference type="Proteomes" id="UP000887013">
    <property type="component" value="Unassembled WGS sequence"/>
</dbReference>
<gene>
    <name evidence="1" type="ORF">NPIL_6701</name>
</gene>
<reference evidence="1" key="1">
    <citation type="submission" date="2020-08" db="EMBL/GenBank/DDBJ databases">
        <title>Multicomponent nature underlies the extraordinary mechanical properties of spider dragline silk.</title>
        <authorList>
            <person name="Kono N."/>
            <person name="Nakamura H."/>
            <person name="Mori M."/>
            <person name="Yoshida Y."/>
            <person name="Ohtoshi R."/>
            <person name="Malay A.D."/>
            <person name="Moran D.A.P."/>
            <person name="Tomita M."/>
            <person name="Numata K."/>
            <person name="Arakawa K."/>
        </authorList>
    </citation>
    <scope>NUCLEOTIDE SEQUENCE</scope>
</reference>